<evidence type="ECO:0000313" key="4">
    <source>
        <dbReference type="EMBL" id="MBC3789749.1"/>
    </source>
</evidence>
<sequence>MIGLALAFSSCSSTDDKLPILGQRQAVTKLVDGKPVTDSSYQTIPDFAFVSQYGDTVTAKTLDGKVYVADFFFTSCPTICPKMKVQLKRVYEKFKGNSNVMMLSHTIDPAHDSVPVLKEFADNLGIAGRQWLFVTGDREKIYDIGQNSYMVTAQADSTAPGGVVHSGAFILVDKAKHIRGIYDGTTEAGVDKLMADIDRLLAEYKS</sequence>
<dbReference type="SUPFAM" id="SSF52833">
    <property type="entry name" value="Thioredoxin-like"/>
    <property type="match status" value="1"/>
</dbReference>
<proteinExistence type="inferred from homology"/>
<feature type="domain" description="Thioredoxin" evidence="3">
    <location>
        <begin position="12"/>
        <end position="202"/>
    </location>
</feature>
<dbReference type="InterPro" id="IPR003782">
    <property type="entry name" value="SCO1/SenC"/>
</dbReference>
<dbReference type="Pfam" id="PF02630">
    <property type="entry name" value="SCO1-SenC"/>
    <property type="match status" value="1"/>
</dbReference>
<dbReference type="EMBL" id="VFIA01000001">
    <property type="protein sequence ID" value="MBC3789749.1"/>
    <property type="molecule type" value="Genomic_DNA"/>
</dbReference>
<dbReference type="InterPro" id="IPR036249">
    <property type="entry name" value="Thioredoxin-like_sf"/>
</dbReference>
<reference evidence="4 5" key="1">
    <citation type="submission" date="2019-06" db="EMBL/GenBank/DDBJ databases">
        <title>Spirosoma utsteinense sp. nov. isolated from Antarctic ice-free soils.</title>
        <authorList>
            <person name="Tahon G."/>
        </authorList>
    </citation>
    <scope>NUCLEOTIDE SEQUENCE [LARGE SCALE GENOMIC DNA]</scope>
    <source>
        <strain evidence="4 5">LMG 31447</strain>
    </source>
</reference>
<evidence type="ECO:0000259" key="3">
    <source>
        <dbReference type="PROSITE" id="PS51352"/>
    </source>
</evidence>
<name>A0ABR6VZJ4_9BACT</name>
<keyword evidence="2" id="KW-0186">Copper</keyword>
<dbReference type="Proteomes" id="UP000700732">
    <property type="component" value="Unassembled WGS sequence"/>
</dbReference>
<dbReference type="CDD" id="cd02968">
    <property type="entry name" value="SCO"/>
    <property type="match status" value="1"/>
</dbReference>
<dbReference type="PROSITE" id="PS51352">
    <property type="entry name" value="THIOREDOXIN_2"/>
    <property type="match status" value="1"/>
</dbReference>
<protein>
    <submittedName>
        <fullName evidence="4">Protein SCO1/2</fullName>
    </submittedName>
</protein>
<comment type="similarity">
    <text evidence="1">Belongs to the SCO1/2 family.</text>
</comment>
<accession>A0ABR6VZJ4</accession>
<organism evidence="4 5">
    <name type="scientific">Spirosoma utsteinense</name>
    <dbReference type="NCBI Taxonomy" id="2585773"/>
    <lineage>
        <taxon>Bacteria</taxon>
        <taxon>Pseudomonadati</taxon>
        <taxon>Bacteroidota</taxon>
        <taxon>Cytophagia</taxon>
        <taxon>Cytophagales</taxon>
        <taxon>Cytophagaceae</taxon>
        <taxon>Spirosoma</taxon>
    </lineage>
</organism>
<dbReference type="Gene3D" id="3.40.30.10">
    <property type="entry name" value="Glutaredoxin"/>
    <property type="match status" value="1"/>
</dbReference>
<evidence type="ECO:0000256" key="1">
    <source>
        <dbReference type="ARBA" id="ARBA00010996"/>
    </source>
</evidence>
<dbReference type="PANTHER" id="PTHR12151">
    <property type="entry name" value="ELECTRON TRANSPORT PROTIN SCO1/SENC FAMILY MEMBER"/>
    <property type="match status" value="1"/>
</dbReference>
<evidence type="ECO:0000313" key="5">
    <source>
        <dbReference type="Proteomes" id="UP000700732"/>
    </source>
</evidence>
<evidence type="ECO:0000256" key="2">
    <source>
        <dbReference type="ARBA" id="ARBA00023008"/>
    </source>
</evidence>
<dbReference type="InterPro" id="IPR013766">
    <property type="entry name" value="Thioredoxin_domain"/>
</dbReference>
<keyword evidence="5" id="KW-1185">Reference proteome</keyword>
<dbReference type="PANTHER" id="PTHR12151:SF25">
    <property type="entry name" value="LINALOOL DEHYDRATASE_ISOMERASE DOMAIN-CONTAINING PROTEIN"/>
    <property type="match status" value="1"/>
</dbReference>
<gene>
    <name evidence="4" type="ORF">FH603_231</name>
</gene>
<comment type="caution">
    <text evidence="4">The sequence shown here is derived from an EMBL/GenBank/DDBJ whole genome shotgun (WGS) entry which is preliminary data.</text>
</comment>